<protein>
    <submittedName>
        <fullName evidence="5">Transferase</fullName>
    </submittedName>
</protein>
<dbReference type="GO" id="GO:0016757">
    <property type="term" value="F:glycosyltransferase activity"/>
    <property type="evidence" value="ECO:0007669"/>
    <property type="project" value="UniProtKB-KW"/>
</dbReference>
<dbReference type="CDD" id="cd00761">
    <property type="entry name" value="Glyco_tranf_GTA_type"/>
    <property type="match status" value="1"/>
</dbReference>
<dbReference type="Proteomes" id="UP000178953">
    <property type="component" value="Unassembled WGS sequence"/>
</dbReference>
<evidence type="ECO:0000256" key="3">
    <source>
        <dbReference type="ARBA" id="ARBA00022679"/>
    </source>
</evidence>
<dbReference type="InterPro" id="IPR029044">
    <property type="entry name" value="Nucleotide-diphossugar_trans"/>
</dbReference>
<comment type="similarity">
    <text evidence="1">Belongs to the glycosyltransferase 2 family.</text>
</comment>
<evidence type="ECO:0000256" key="2">
    <source>
        <dbReference type="ARBA" id="ARBA00022676"/>
    </source>
</evidence>
<name>A0A1E8PXK0_9MYCO</name>
<dbReference type="InterPro" id="IPR001173">
    <property type="entry name" value="Glyco_trans_2-like"/>
</dbReference>
<accession>A0A1E8PXK0</accession>
<dbReference type="InterPro" id="IPR050834">
    <property type="entry name" value="Glycosyltransf_2"/>
</dbReference>
<dbReference type="AlphaFoldDB" id="A0A1E8PXK0"/>
<keyword evidence="6" id="KW-1185">Reference proteome</keyword>
<feature type="domain" description="Glycosyltransferase 2-like" evidence="4">
    <location>
        <begin position="11"/>
        <end position="121"/>
    </location>
</feature>
<reference evidence="5 6" key="1">
    <citation type="submission" date="2016-09" db="EMBL/GenBank/DDBJ databases">
        <title>genome sequence of Mycobacterium sp. 739 SCH.</title>
        <authorList>
            <person name="Greninger A.L."/>
            <person name="Qin X."/>
            <person name="Jerome K."/>
            <person name="Vora S."/>
            <person name="Quinn K."/>
        </authorList>
    </citation>
    <scope>NUCLEOTIDE SEQUENCE [LARGE SCALE GENOMIC DNA]</scope>
    <source>
        <strain evidence="5 6">SCH</strain>
    </source>
</reference>
<dbReference type="SUPFAM" id="SSF53448">
    <property type="entry name" value="Nucleotide-diphospho-sugar transferases"/>
    <property type="match status" value="1"/>
</dbReference>
<evidence type="ECO:0000259" key="4">
    <source>
        <dbReference type="Pfam" id="PF00535"/>
    </source>
</evidence>
<keyword evidence="3 5" id="KW-0808">Transferase</keyword>
<evidence type="ECO:0000313" key="5">
    <source>
        <dbReference type="EMBL" id="OFJ50975.1"/>
    </source>
</evidence>
<dbReference type="RefSeq" id="WP_070355816.1">
    <property type="nucleotide sequence ID" value="NZ_CP043474.1"/>
</dbReference>
<comment type="caution">
    <text evidence="5">The sequence shown here is derived from an EMBL/GenBank/DDBJ whole genome shotgun (WGS) entry which is preliminary data.</text>
</comment>
<dbReference type="OrthoDB" id="9787979at2"/>
<keyword evidence="2" id="KW-0328">Glycosyltransferase</keyword>
<evidence type="ECO:0000313" key="6">
    <source>
        <dbReference type="Proteomes" id="UP000178953"/>
    </source>
</evidence>
<dbReference type="PANTHER" id="PTHR43685:SF5">
    <property type="entry name" value="GLYCOSYLTRANSFERASE EPSE-RELATED"/>
    <property type="match status" value="1"/>
</dbReference>
<gene>
    <name evidence="5" type="ORF">BEL07_25325</name>
</gene>
<evidence type="ECO:0000256" key="1">
    <source>
        <dbReference type="ARBA" id="ARBA00006739"/>
    </source>
</evidence>
<dbReference type="PANTHER" id="PTHR43685">
    <property type="entry name" value="GLYCOSYLTRANSFERASE"/>
    <property type="match status" value="1"/>
</dbReference>
<dbReference type="Gene3D" id="3.90.550.10">
    <property type="entry name" value="Spore Coat Polysaccharide Biosynthesis Protein SpsA, Chain A"/>
    <property type="match status" value="1"/>
</dbReference>
<proteinExistence type="inferred from homology"/>
<sequence>MTPESRSSRTSFVIASRDRRSELTSVVSRLLDTTTCPIVVVDNGSADDSVAAVTRLAATAAGRLEVVALDENLGAVARNVGVRRCGTEFVAFCDDDSWWEPESTVRAEEVFDAYPSVALLAGRMTVWPGERDDPVVAALATSPLGRDPALPGPSILGFLSCGSIVRSAAFLAVGGFSPILHFRGEESLVAWDLAAAGCDLCFTPELVAHHQPSPIRQTSAAQAARVLRNEALTTWLRRPADRCAEVTARLVRAAASDGEHARALTEALRRLPAVTRGRRRLPDHVERRLRLLERAGETG</sequence>
<organism evidence="5 6">
    <name type="scientific">Mycolicibacterium grossiae</name>
    <dbReference type="NCBI Taxonomy" id="1552759"/>
    <lineage>
        <taxon>Bacteria</taxon>
        <taxon>Bacillati</taxon>
        <taxon>Actinomycetota</taxon>
        <taxon>Actinomycetes</taxon>
        <taxon>Mycobacteriales</taxon>
        <taxon>Mycobacteriaceae</taxon>
        <taxon>Mycolicibacterium</taxon>
    </lineage>
</organism>
<dbReference type="Pfam" id="PF00535">
    <property type="entry name" value="Glycos_transf_2"/>
    <property type="match status" value="1"/>
</dbReference>
<dbReference type="EMBL" id="MCHX01000085">
    <property type="protein sequence ID" value="OFJ50975.1"/>
    <property type="molecule type" value="Genomic_DNA"/>
</dbReference>